<evidence type="ECO:0000259" key="9">
    <source>
        <dbReference type="PROSITE" id="PS51173"/>
    </source>
</evidence>
<dbReference type="SUPFAM" id="SSF48208">
    <property type="entry name" value="Six-hairpin glycosidases"/>
    <property type="match status" value="1"/>
</dbReference>
<dbReference type="InterPro" id="IPR027390">
    <property type="entry name" value="Endoglucanase_F_dom3"/>
</dbReference>
<reference evidence="10 11" key="1">
    <citation type="journal article" date="2014" name="Int. J. Syst. Evol. Microbiol.">
        <title>Streptomyces hoynatensis sp. nov., isolated from deep marine sediment.</title>
        <authorList>
            <person name="Veyisoglu A."/>
            <person name="Sahin N."/>
        </authorList>
    </citation>
    <scope>NUCLEOTIDE SEQUENCE [LARGE SCALE GENOMIC DNA]</scope>
    <source>
        <strain evidence="10 11">KCTC 29097</strain>
    </source>
</reference>
<evidence type="ECO:0000313" key="10">
    <source>
        <dbReference type="EMBL" id="RKN40497.1"/>
    </source>
</evidence>
<protein>
    <submittedName>
        <fullName evidence="10">Cellulose 1,4-beta-cellobiosidase</fullName>
    </submittedName>
</protein>
<dbReference type="Gene3D" id="1.50.10.10">
    <property type="match status" value="1"/>
</dbReference>
<dbReference type="GO" id="GO:0008810">
    <property type="term" value="F:cellulase activity"/>
    <property type="evidence" value="ECO:0007669"/>
    <property type="project" value="InterPro"/>
</dbReference>
<dbReference type="Gene3D" id="2.60.40.290">
    <property type="match status" value="1"/>
</dbReference>
<evidence type="ECO:0000256" key="1">
    <source>
        <dbReference type="ARBA" id="ARBA00022729"/>
    </source>
</evidence>
<dbReference type="InterPro" id="IPR023309">
    <property type="entry name" value="Endo-1-4-beta-glucanase_dom2"/>
</dbReference>
<evidence type="ECO:0000256" key="4">
    <source>
        <dbReference type="ARBA" id="ARBA00023277"/>
    </source>
</evidence>
<proteinExistence type="predicted"/>
<feature type="region of interest" description="Disordered" evidence="8">
    <location>
        <begin position="356"/>
        <end position="385"/>
    </location>
</feature>
<keyword evidence="5" id="KW-0326">Glycosidase</keyword>
<keyword evidence="1" id="KW-0732">Signal</keyword>
<dbReference type="InterPro" id="IPR012341">
    <property type="entry name" value="6hp_glycosidase-like_sf"/>
</dbReference>
<keyword evidence="6" id="KW-0624">Polysaccharide degradation</keyword>
<evidence type="ECO:0000256" key="6">
    <source>
        <dbReference type="ARBA" id="ARBA00023326"/>
    </source>
</evidence>
<evidence type="ECO:0000256" key="2">
    <source>
        <dbReference type="ARBA" id="ARBA00022801"/>
    </source>
</evidence>
<dbReference type="Gene3D" id="2.170.160.10">
    <property type="entry name" value="Endo-1,4-beta-glucanase f. Domain 2"/>
    <property type="match status" value="1"/>
</dbReference>
<feature type="active site" description="Nucleophile" evidence="7">
    <location>
        <position position="490"/>
    </location>
</feature>
<dbReference type="Pfam" id="PF00553">
    <property type="entry name" value="CBM_2"/>
    <property type="match status" value="1"/>
</dbReference>
<dbReference type="Gene3D" id="4.10.870.10">
    <property type="entry name" value="Endo-1,4-beta-glucanase f. Domain 3"/>
    <property type="match status" value="1"/>
</dbReference>
<evidence type="ECO:0000256" key="3">
    <source>
        <dbReference type="ARBA" id="ARBA00023001"/>
    </source>
</evidence>
<dbReference type="SUPFAM" id="SSF49384">
    <property type="entry name" value="Carbohydrate-binding domain"/>
    <property type="match status" value="1"/>
</dbReference>
<dbReference type="GO" id="GO:0030247">
    <property type="term" value="F:polysaccharide binding"/>
    <property type="evidence" value="ECO:0007669"/>
    <property type="project" value="UniProtKB-UniRule"/>
</dbReference>
<name>A0A3A9YZ18_9ACTN</name>
<organism evidence="10 11">
    <name type="scientific">Streptomyces hoynatensis</name>
    <dbReference type="NCBI Taxonomy" id="1141874"/>
    <lineage>
        <taxon>Bacteria</taxon>
        <taxon>Bacillati</taxon>
        <taxon>Actinomycetota</taxon>
        <taxon>Actinomycetes</taxon>
        <taxon>Kitasatosporales</taxon>
        <taxon>Streptomycetaceae</taxon>
        <taxon>Streptomyces</taxon>
    </lineage>
</organism>
<dbReference type="Pfam" id="PF02011">
    <property type="entry name" value="Glyco_hydro_48"/>
    <property type="match status" value="1"/>
</dbReference>
<dbReference type="EMBL" id="RBAL01000010">
    <property type="protein sequence ID" value="RKN40497.1"/>
    <property type="molecule type" value="Genomic_DNA"/>
</dbReference>
<gene>
    <name evidence="10" type="ORF">D7294_18880</name>
</gene>
<feature type="compositionally biased region" description="Polar residues" evidence="8">
    <location>
        <begin position="357"/>
        <end position="369"/>
    </location>
</feature>
<keyword evidence="11" id="KW-1185">Reference proteome</keyword>
<dbReference type="InterPro" id="IPR001919">
    <property type="entry name" value="CBD2"/>
</dbReference>
<accession>A0A3A9YZ18</accession>
<feature type="active site" description="Proton donor" evidence="7">
    <location>
        <position position="317"/>
    </location>
</feature>
<evidence type="ECO:0000313" key="11">
    <source>
        <dbReference type="Proteomes" id="UP000272474"/>
    </source>
</evidence>
<dbReference type="PRINTS" id="PR00844">
    <property type="entry name" value="GLHYDRLASE48"/>
</dbReference>
<evidence type="ECO:0000256" key="8">
    <source>
        <dbReference type="SAM" id="MobiDB-lite"/>
    </source>
</evidence>
<feature type="domain" description="CBM2" evidence="9">
    <location>
        <begin position="50"/>
        <end position="159"/>
    </location>
</feature>
<evidence type="ECO:0000256" key="5">
    <source>
        <dbReference type="ARBA" id="ARBA00023295"/>
    </source>
</evidence>
<dbReference type="InterPro" id="IPR000556">
    <property type="entry name" value="Glyco_hydro_48F"/>
</dbReference>
<dbReference type="PROSITE" id="PS51173">
    <property type="entry name" value="CBM2"/>
    <property type="match status" value="1"/>
</dbReference>
<keyword evidence="2" id="KW-0378">Hydrolase</keyword>
<feature type="region of interest" description="Disordered" evidence="8">
    <location>
        <begin position="1"/>
        <end position="23"/>
    </location>
</feature>
<sequence length="894" mass="96536">MRVLRRAPAGAPPPSEARRRRRARRGRIAAMVALALPLTLTAGLSQSSTAQAAAFACDVDYSANDWGSGFTANLTIHNTGTSPTSNWTLTYAYSGNQQLQQGWSGRWSQSGKNITVTNESYNGTIAAGGSVSMGANFSYSGSNTAPTSFSVNGVTCGEDEPPTEEAAVVASPSSLAVRQGETGTFGIRLNTQPTSNVTVSVARTSGNTGLSISGPATRTFTPSNWNITQSITIAADASGSGSATFTASAPGHTAATITVTELGGGTGDGEYEQRFLDLYNEIKDPANGYFSPEGIPYHSVETLIVEAPDQGHETTSEAYSYLIWLEAEYGRITEDWGPFNDAWELMEQYMIPEADEQPTNSFYDPSSPATYAPESDDPSDYPAELDGNVPVGQDPLANELSSTYGTDDIYGMHWIQDVDDVYGYGDVCGGTSGEPTFINTFQRGAGESTWETVTQPSCEDFTYGGENGYLDLFTGDASYAKQWRYTDAPDADARAIQAAYWAGQWASEQGNGSQVAGVVEKASEMGDYLRYAMYDKYFKRVGNCVGETACPAGSGKNSAHYLLSWYYAWGGALDTSAGWAWRIGSSTAHFGYQNPMAAWALSNAGNMTPDSPTAGDDWDQSLDRQIEFYQWLQSSEGGIAGGATNSWEGHYGQPPSGTSTFYGMYYDWQPVYHDPPSNRWFGMQTWSMQRLAEYYYTTGDERAGAVLDKWVDWVLDEITIGEGGDYAIPSELSWSGQPDTWTGTPTGNSGLHVTVTSYTQDVGVTGSLANTLSYYAAASGDTAAQETAAGLLDALWEHSDGMGISVPEERADYSRFEDEVYIPSGWSGTMPNGDTIEPGSTFESIRTWYEDDPNWPQVEDYLNGGDVPTFTYHRFWAQSDIAIALATYANLFGG</sequence>
<keyword evidence="4" id="KW-0119">Carbohydrate metabolism</keyword>
<dbReference type="OrthoDB" id="33861at2"/>
<dbReference type="AlphaFoldDB" id="A0A3A9YZ18"/>
<keyword evidence="3" id="KW-0136">Cellulose degradation</keyword>
<dbReference type="Proteomes" id="UP000272474">
    <property type="component" value="Unassembled WGS sequence"/>
</dbReference>
<dbReference type="InterPro" id="IPR008928">
    <property type="entry name" value="6-hairpin_glycosidase_sf"/>
</dbReference>
<dbReference type="GO" id="GO:0030245">
    <property type="term" value="P:cellulose catabolic process"/>
    <property type="evidence" value="ECO:0007669"/>
    <property type="project" value="UniProtKB-KW"/>
</dbReference>
<comment type="caution">
    <text evidence="10">The sequence shown here is derived from an EMBL/GenBank/DDBJ whole genome shotgun (WGS) entry which is preliminary data.</text>
</comment>
<dbReference type="SMART" id="SM00637">
    <property type="entry name" value="CBD_II"/>
    <property type="match status" value="1"/>
</dbReference>
<dbReference type="InterPro" id="IPR008965">
    <property type="entry name" value="CBM2/CBM3_carb-bd_dom_sf"/>
</dbReference>
<dbReference type="InterPro" id="IPR012291">
    <property type="entry name" value="CBM2_carb-bd_dom_sf"/>
</dbReference>
<evidence type="ECO:0000256" key="7">
    <source>
        <dbReference type="PIRSR" id="PIRSR600556-1"/>
    </source>
</evidence>